<dbReference type="EMBL" id="BMVW01000003">
    <property type="protein sequence ID" value="GGZ04274.1"/>
    <property type="molecule type" value="Genomic_DNA"/>
</dbReference>
<dbReference type="Proteomes" id="UP000622166">
    <property type="component" value="Unassembled WGS sequence"/>
</dbReference>
<sequence>MSTTIDPAGQLIGHTASVSNGEAASEHHGARPGVSVARRLLYRAARRGPALDGVLVKALRRGEASVDWLFIVKPAGTVPDGGSSAKDRMLELVETAPRREWCLSR</sequence>
<protein>
    <submittedName>
        <fullName evidence="2">Uncharacterized protein</fullName>
    </submittedName>
</protein>
<evidence type="ECO:0000313" key="3">
    <source>
        <dbReference type="Proteomes" id="UP000622166"/>
    </source>
</evidence>
<name>A0A918UG47_9ACTN</name>
<gene>
    <name evidence="2" type="ORF">GCM10010365_24010</name>
</gene>
<reference evidence="2" key="2">
    <citation type="submission" date="2020-09" db="EMBL/GenBank/DDBJ databases">
        <authorList>
            <person name="Sun Q."/>
            <person name="Ohkuma M."/>
        </authorList>
    </citation>
    <scope>NUCLEOTIDE SEQUENCE</scope>
    <source>
        <strain evidence="2">JCM 4815</strain>
    </source>
</reference>
<proteinExistence type="predicted"/>
<comment type="caution">
    <text evidence="2">The sequence shown here is derived from an EMBL/GenBank/DDBJ whole genome shotgun (WGS) entry which is preliminary data.</text>
</comment>
<evidence type="ECO:0000256" key="1">
    <source>
        <dbReference type="SAM" id="MobiDB-lite"/>
    </source>
</evidence>
<organism evidence="2 3">
    <name type="scientific">Streptomyces poonensis</name>
    <dbReference type="NCBI Taxonomy" id="68255"/>
    <lineage>
        <taxon>Bacteria</taxon>
        <taxon>Bacillati</taxon>
        <taxon>Actinomycetota</taxon>
        <taxon>Actinomycetes</taxon>
        <taxon>Kitasatosporales</taxon>
        <taxon>Streptomycetaceae</taxon>
        <taxon>Streptomyces</taxon>
    </lineage>
</organism>
<evidence type="ECO:0000313" key="2">
    <source>
        <dbReference type="EMBL" id="GGZ04274.1"/>
    </source>
</evidence>
<dbReference type="AlphaFoldDB" id="A0A918UG47"/>
<feature type="region of interest" description="Disordered" evidence="1">
    <location>
        <begin position="1"/>
        <end position="33"/>
    </location>
</feature>
<reference evidence="2" key="1">
    <citation type="journal article" date="2014" name="Int. J. Syst. Evol. Microbiol.">
        <title>Complete genome sequence of Corynebacterium casei LMG S-19264T (=DSM 44701T), isolated from a smear-ripened cheese.</title>
        <authorList>
            <consortium name="US DOE Joint Genome Institute (JGI-PGF)"/>
            <person name="Walter F."/>
            <person name="Albersmeier A."/>
            <person name="Kalinowski J."/>
            <person name="Ruckert C."/>
        </authorList>
    </citation>
    <scope>NUCLEOTIDE SEQUENCE</scope>
    <source>
        <strain evidence="2">JCM 4815</strain>
    </source>
</reference>
<accession>A0A918UG47</accession>
<keyword evidence="3" id="KW-1185">Reference proteome</keyword>